<keyword evidence="4" id="KW-1133">Transmembrane helix</keyword>
<dbReference type="InterPro" id="IPR012291">
    <property type="entry name" value="CBM2_carb-bd_dom_sf"/>
</dbReference>
<proteinExistence type="predicted"/>
<dbReference type="EMBL" id="JAOZYC010000108">
    <property type="protein sequence ID" value="MEB8339031.1"/>
    <property type="molecule type" value="Genomic_DNA"/>
</dbReference>
<sequence length="506" mass="52637">MAPPPRGPAGKRRKPRTSPAAWLSARASGGRERTRGALAGRRTGAFVAGGAVLVAATVGGVLLATGGDEPASLTARYQGTATSQSAFTGRYVIHNGSESASSDWKLSFTLPKNATLSSLSHAHYAVQGRHVTAEARRGDAPLAAGESVTLTLKARSTSGARPTDCSVDGAPCTIGAIPAPSPGKDTPPPKKHTPKPKPTHSTAPPRPVSFAPYVDTSLSPAFDLTRAAHRTGVKNYTLAFVKPKGDCTPQWGKSTLDSDPVAARIGALRSAGGDVRVSFGGQSGNELARTCTSASRLTSAYEQVIDRYKLTKVDFDIEGDALTDRASVDRRNRVVAALQRQHPGLDVSFTLPALPRGITADGLTLLRNAKKHGVDIGSVNAMAMNFGSSPAPHPRGRMGKYAIDTAESTHAQLKAIIGGSDSAVWNRVAVTPMIGVNDIDEEVFTLSDAAELGTFAKSKGMAWLSLWSATRDRACPDGPGGPAAATCSGVGQSADGFMKAFTAHTR</sequence>
<dbReference type="CDD" id="cd06543">
    <property type="entry name" value="GH18_PF-ChiA-like"/>
    <property type="match status" value="1"/>
</dbReference>
<dbReference type="InterPro" id="IPR008965">
    <property type="entry name" value="CBM2/CBM3_carb-bd_dom_sf"/>
</dbReference>
<comment type="caution">
    <text evidence="6">The sequence shown here is derived from an EMBL/GenBank/DDBJ whole genome shotgun (WGS) entry which is preliminary data.</text>
</comment>
<dbReference type="Gene3D" id="2.60.40.290">
    <property type="match status" value="1"/>
</dbReference>
<keyword evidence="4" id="KW-0812">Transmembrane</keyword>
<keyword evidence="1" id="KW-0732">Signal</keyword>
<dbReference type="PROSITE" id="PS51173">
    <property type="entry name" value="CBM2"/>
    <property type="match status" value="1"/>
</dbReference>
<evidence type="ECO:0000256" key="3">
    <source>
        <dbReference type="SAM" id="MobiDB-lite"/>
    </source>
</evidence>
<keyword evidence="2" id="KW-0119">Carbohydrate metabolism</keyword>
<evidence type="ECO:0000256" key="2">
    <source>
        <dbReference type="ARBA" id="ARBA00023326"/>
    </source>
</evidence>
<dbReference type="PANTHER" id="PTHR42976:SF1">
    <property type="entry name" value="GH18 DOMAIN-CONTAINING PROTEIN-RELATED"/>
    <property type="match status" value="1"/>
</dbReference>
<reference evidence="6 7" key="1">
    <citation type="submission" date="2022-10" db="EMBL/GenBank/DDBJ databases">
        <authorList>
            <person name="Xie J."/>
            <person name="Shen N."/>
        </authorList>
    </citation>
    <scope>NUCLEOTIDE SEQUENCE [LARGE SCALE GENOMIC DNA]</scope>
    <source>
        <strain evidence="6 7">YIM65594</strain>
    </source>
</reference>
<feature type="region of interest" description="Disordered" evidence="3">
    <location>
        <begin position="154"/>
        <end position="209"/>
    </location>
</feature>
<dbReference type="Gene3D" id="3.20.20.80">
    <property type="entry name" value="Glycosidases"/>
    <property type="match status" value="1"/>
</dbReference>
<dbReference type="InterPro" id="IPR017853">
    <property type="entry name" value="GH"/>
</dbReference>
<feature type="transmembrane region" description="Helical" evidence="4">
    <location>
        <begin position="43"/>
        <end position="64"/>
    </location>
</feature>
<feature type="domain" description="CBM2" evidence="5">
    <location>
        <begin position="66"/>
        <end position="175"/>
    </location>
</feature>
<dbReference type="Proteomes" id="UP001354931">
    <property type="component" value="Unassembled WGS sequence"/>
</dbReference>
<dbReference type="InterPro" id="IPR052750">
    <property type="entry name" value="GH18_Chitinase"/>
</dbReference>
<dbReference type="SUPFAM" id="SSF49384">
    <property type="entry name" value="Carbohydrate-binding domain"/>
    <property type="match status" value="1"/>
</dbReference>
<dbReference type="Pfam" id="PF00553">
    <property type="entry name" value="CBM_2"/>
    <property type="match status" value="1"/>
</dbReference>
<evidence type="ECO:0000313" key="7">
    <source>
        <dbReference type="Proteomes" id="UP001354931"/>
    </source>
</evidence>
<accession>A0ABU6F853</accession>
<keyword evidence="7" id="KW-1185">Reference proteome</keyword>
<evidence type="ECO:0000256" key="1">
    <source>
        <dbReference type="ARBA" id="ARBA00022729"/>
    </source>
</evidence>
<evidence type="ECO:0000313" key="6">
    <source>
        <dbReference type="EMBL" id="MEB8339031.1"/>
    </source>
</evidence>
<dbReference type="SMART" id="SM00637">
    <property type="entry name" value="CBD_II"/>
    <property type="match status" value="1"/>
</dbReference>
<name>A0ABU6F853_9ACTN</name>
<evidence type="ECO:0000256" key="4">
    <source>
        <dbReference type="SAM" id="Phobius"/>
    </source>
</evidence>
<keyword evidence="2" id="KW-0624">Polysaccharide degradation</keyword>
<keyword evidence="4" id="KW-0472">Membrane</keyword>
<evidence type="ECO:0000259" key="5">
    <source>
        <dbReference type="PROSITE" id="PS51173"/>
    </source>
</evidence>
<feature type="compositionally biased region" description="Basic residues" evidence="3">
    <location>
        <begin position="189"/>
        <end position="198"/>
    </location>
</feature>
<organism evidence="6 7">
    <name type="scientific">Streptomyces endophyticus</name>
    <dbReference type="NCBI Taxonomy" id="714166"/>
    <lineage>
        <taxon>Bacteria</taxon>
        <taxon>Bacillati</taxon>
        <taxon>Actinomycetota</taxon>
        <taxon>Actinomycetes</taxon>
        <taxon>Kitasatosporales</taxon>
        <taxon>Streptomycetaceae</taxon>
        <taxon>Streptomyces</taxon>
    </lineage>
</organism>
<gene>
    <name evidence="6" type="ORF">OKJ99_16185</name>
</gene>
<protein>
    <submittedName>
        <fullName evidence="6">Cellulose binding domain-containing protein</fullName>
    </submittedName>
</protein>
<feature type="region of interest" description="Disordered" evidence="3">
    <location>
        <begin position="1"/>
        <end position="34"/>
    </location>
</feature>
<dbReference type="SUPFAM" id="SSF51445">
    <property type="entry name" value="(Trans)glycosidases"/>
    <property type="match status" value="1"/>
</dbReference>
<dbReference type="RefSeq" id="WP_326016917.1">
    <property type="nucleotide sequence ID" value="NZ_JAOZYC010000108.1"/>
</dbReference>
<dbReference type="PANTHER" id="PTHR42976">
    <property type="entry name" value="BIFUNCTIONAL CHITINASE/LYSOZYME-RELATED"/>
    <property type="match status" value="1"/>
</dbReference>
<dbReference type="InterPro" id="IPR001919">
    <property type="entry name" value="CBD2"/>
</dbReference>